<dbReference type="SUPFAM" id="SSF55681">
    <property type="entry name" value="Class II aaRS and biotin synthetases"/>
    <property type="match status" value="1"/>
</dbReference>
<dbReference type="GO" id="GO:0016874">
    <property type="term" value="F:ligase activity"/>
    <property type="evidence" value="ECO:0007669"/>
    <property type="project" value="UniProtKB-KW"/>
</dbReference>
<evidence type="ECO:0000259" key="1">
    <source>
        <dbReference type="PROSITE" id="PS51733"/>
    </source>
</evidence>
<reference evidence="2 3" key="1">
    <citation type="submission" date="2023-09" db="EMBL/GenBank/DDBJ databases">
        <title>Description of three actinobacteria isolated from air of manufacturing shop in a pharmaceutical factory.</title>
        <authorList>
            <person name="Zhang D.-F."/>
        </authorList>
    </citation>
    <scope>NUCLEOTIDE SEQUENCE [LARGE SCALE GENOMIC DNA]</scope>
    <source>
        <strain evidence="2 3">LY-0111</strain>
    </source>
</reference>
<proteinExistence type="predicted"/>
<dbReference type="Pfam" id="PF21948">
    <property type="entry name" value="LplA-B_cat"/>
    <property type="match status" value="1"/>
</dbReference>
<dbReference type="RefSeq" id="WP_310547695.1">
    <property type="nucleotide sequence ID" value="NZ_JAVKGR010000002.1"/>
</dbReference>
<comment type="caution">
    <text evidence="2">The sequence shown here is derived from an EMBL/GenBank/DDBJ whole genome shotgun (WGS) entry which is preliminary data.</text>
</comment>
<dbReference type="Proteomes" id="UP001251870">
    <property type="component" value="Unassembled WGS sequence"/>
</dbReference>
<keyword evidence="3" id="KW-1185">Reference proteome</keyword>
<dbReference type="Gene3D" id="3.30.930.10">
    <property type="entry name" value="Bira Bifunctional Protein, Domain 2"/>
    <property type="match status" value="1"/>
</dbReference>
<sequence>MTTDALAVIRQDRTLGAAADLDTAITLLQGTRDGTTPATLRLYRPEPTVAFGQRDTRLPGFGTAAEACRRLGFTPLVRRAGGRAAAYHHGCLVIDHIAPERDPIAGSQHRFAELGELLREALRRCHVDARMGELPGEYCPGEHTVHGVSSTAPDHRVKLIGTAQRVISTGWLFSSAIIVEDSSPIRRVLSESYEALGMDWDPLTAGAAEDLTPQITVEQVIEAVLNVYGEQYRLSETAAHSPRSIHC</sequence>
<name>A0ABU2DQI1_9MICC</name>
<keyword evidence="2" id="KW-0436">Ligase</keyword>
<accession>A0ABU2DQI1</accession>
<evidence type="ECO:0000313" key="2">
    <source>
        <dbReference type="EMBL" id="MDR8018719.1"/>
    </source>
</evidence>
<dbReference type="EMBL" id="JAVKGR010000002">
    <property type="protein sequence ID" value="MDR8018719.1"/>
    <property type="molecule type" value="Genomic_DNA"/>
</dbReference>
<dbReference type="InterPro" id="IPR004143">
    <property type="entry name" value="BPL_LPL_catalytic"/>
</dbReference>
<protein>
    <submittedName>
        <fullName evidence="2">Lipoate--protein ligase family protein</fullName>
    </submittedName>
</protein>
<dbReference type="InterPro" id="IPR045864">
    <property type="entry name" value="aa-tRNA-synth_II/BPL/LPL"/>
</dbReference>
<feature type="domain" description="BPL/LPL catalytic" evidence="1">
    <location>
        <begin position="34"/>
        <end position="236"/>
    </location>
</feature>
<dbReference type="PROSITE" id="PS51733">
    <property type="entry name" value="BPL_LPL_CATALYTIC"/>
    <property type="match status" value="1"/>
</dbReference>
<evidence type="ECO:0000313" key="3">
    <source>
        <dbReference type="Proteomes" id="UP001251870"/>
    </source>
</evidence>
<organism evidence="2 3">
    <name type="scientific">Nesterenkonia aerolata</name>
    <dbReference type="NCBI Taxonomy" id="3074079"/>
    <lineage>
        <taxon>Bacteria</taxon>
        <taxon>Bacillati</taxon>
        <taxon>Actinomycetota</taxon>
        <taxon>Actinomycetes</taxon>
        <taxon>Micrococcales</taxon>
        <taxon>Micrococcaceae</taxon>
        <taxon>Nesterenkonia</taxon>
    </lineage>
</organism>
<gene>
    <name evidence="2" type="ORF">RIL96_03960</name>
</gene>